<evidence type="ECO:0000313" key="10">
    <source>
        <dbReference type="Proteomes" id="UP000215453"/>
    </source>
</evidence>
<protein>
    <recommendedName>
        <fullName evidence="8">DNA mismatch repair proteins mutS family domain-containing protein</fullName>
    </recommendedName>
</protein>
<dbReference type="Gene3D" id="3.30.420.110">
    <property type="entry name" value="MutS, connector domain"/>
    <property type="match status" value="1"/>
</dbReference>
<dbReference type="PROSITE" id="PS00486">
    <property type="entry name" value="DNA_MISMATCH_REPAIR_2"/>
    <property type="match status" value="1"/>
</dbReference>
<dbReference type="InterPro" id="IPR017261">
    <property type="entry name" value="DNA_mismatch_repair_MutS/MSH"/>
</dbReference>
<dbReference type="SUPFAM" id="SSF53150">
    <property type="entry name" value="DNA repair protein MutS, domain II"/>
    <property type="match status" value="1"/>
</dbReference>
<dbReference type="GO" id="GO:0140664">
    <property type="term" value="F:ATP-dependent DNA damage sensor activity"/>
    <property type="evidence" value="ECO:0007669"/>
    <property type="project" value="InterPro"/>
</dbReference>
<dbReference type="Gene3D" id="3.40.1170.10">
    <property type="entry name" value="DNA repair protein MutS, domain I"/>
    <property type="match status" value="1"/>
</dbReference>
<dbReference type="InterPro" id="IPR036678">
    <property type="entry name" value="MutS_con_dom_sf"/>
</dbReference>
<name>A0A1Y6LNB2_ZYMTR</name>
<dbReference type="InterPro" id="IPR016151">
    <property type="entry name" value="DNA_mismatch_repair_MutS_N"/>
</dbReference>
<dbReference type="Pfam" id="PF05192">
    <property type="entry name" value="MutS_III"/>
    <property type="match status" value="1"/>
</dbReference>
<evidence type="ECO:0000256" key="7">
    <source>
        <dbReference type="SAM" id="MobiDB-lite"/>
    </source>
</evidence>
<dbReference type="SUPFAM" id="SSF55271">
    <property type="entry name" value="DNA repair protein MutS, domain I"/>
    <property type="match status" value="1"/>
</dbReference>
<sequence>MSTRAIVRIATCDTQRVLTGCASIWRSRSTAFDTIRTSRISTRGAKTKTTIKIKDLPQGSLAPLPALEDDSAPAKSYPPVLQQHLNNVHKFKDCIVLTRVGDFYEMYFDQVEQYAPLVNLKKAKRATQLGDVPMAGFQHTQLERYLKMFVQDLGKQVAISEQVPLSESERAARGGAILFDRKVTRIVTAGTLIDETFVDSSENNYLLGIHIDGLLPRSPNDDRKQNVKEKPHQTTKIGLSWVDLSNGAFFTQRSDLASLSSLVARISPREIVLASSLEPEDHAQLEKLLQDGRLTIHSQDVEQIGTSIDAWTSALEQPVREDIRPEFTSVEVAAGNLVLEYVRERLRDFNLKLQQPVRCTDDETMAIDKQSLRNLEIRSTLRDGLFQGSLLHAIRQTVTKSGARLLSQRIVSPSMSLSIINSRLDLVQELRDHDALREDVIALLRRTFDTSRLLQKFSIGKGDADDLLGLARTVELMQEAVNVLHDHIVKSSELTGSASSANSAKRDHMFLWDLLNRFDLTGPAKVAKNIQTAIDEEGLNQKHLAENAADEDVEQMAEEVATADVAGDKPPKLSRRRTSAVEKPADSKPEDIWIMRRTASTTLARAHIDLDKLLQAKQDLASRLRTELNISSLTLRWSAQLGHFCHVKGKDTKSSASSLTGARTISSTKSTRSFYLSEWTHLGVLIDDSKHRIRSEEDRVFRHLRATVLENMMTLRRNAALLDELDVAASSARLALDRDLVRPILNSSTTHTIVAGRHPTVDAGLTTQGRTFTANDCRVGTANEKIYLITGPNMAGKSTYLRQNALITILAQTGLFVPAAYAELGLVDKMFSRVGSADSLYQDQSTFMVEMLETAEILKHATERSFVIMDEVGRGTTPEDGVAVGFACLHHLRNVNRSRVLFATHFHKLADMTEVWKEVACWCTDVEESGEAGGDGWVYDHRVRRGVNRESHALKVARLAGLPEEAVKVAEKVVGELRMEEERKTDAGKDHGNAS</sequence>
<dbReference type="PANTHER" id="PTHR11361">
    <property type="entry name" value="DNA MISMATCH REPAIR PROTEIN MUTS FAMILY MEMBER"/>
    <property type="match status" value="1"/>
</dbReference>
<evidence type="ECO:0000256" key="4">
    <source>
        <dbReference type="ARBA" id="ARBA00022840"/>
    </source>
</evidence>
<dbReference type="Gene3D" id="3.40.50.300">
    <property type="entry name" value="P-loop containing nucleotide triphosphate hydrolases"/>
    <property type="match status" value="1"/>
</dbReference>
<dbReference type="PANTHER" id="PTHR11361:SF34">
    <property type="entry name" value="DNA MISMATCH REPAIR PROTEIN MSH1, MITOCHONDRIAL"/>
    <property type="match status" value="1"/>
</dbReference>
<dbReference type="FunFam" id="3.40.50.300:FF:001238">
    <property type="entry name" value="DNA mismatch repair protein"/>
    <property type="match status" value="1"/>
</dbReference>
<dbReference type="InterPro" id="IPR027417">
    <property type="entry name" value="P-loop_NTPase"/>
</dbReference>
<dbReference type="Pfam" id="PF00488">
    <property type="entry name" value="MutS_V"/>
    <property type="match status" value="1"/>
</dbReference>
<keyword evidence="5" id="KW-0238">DNA-binding</keyword>
<keyword evidence="6" id="KW-0234">DNA repair</keyword>
<feature type="region of interest" description="Disordered" evidence="7">
    <location>
        <begin position="558"/>
        <end position="585"/>
    </location>
</feature>
<evidence type="ECO:0000256" key="5">
    <source>
        <dbReference type="ARBA" id="ARBA00023125"/>
    </source>
</evidence>
<evidence type="ECO:0000313" key="9">
    <source>
        <dbReference type="EMBL" id="SMY24051.1"/>
    </source>
</evidence>
<gene>
    <name evidence="9" type="ORF">ZT1A5_G5492</name>
</gene>
<evidence type="ECO:0000259" key="8">
    <source>
        <dbReference type="PROSITE" id="PS00486"/>
    </source>
</evidence>
<keyword evidence="3" id="KW-0227">DNA damage</keyword>
<dbReference type="PIRSF" id="PIRSF037677">
    <property type="entry name" value="DNA_mis_repair_Msh6"/>
    <property type="match status" value="1"/>
</dbReference>
<dbReference type="Pfam" id="PF05188">
    <property type="entry name" value="MutS_II"/>
    <property type="match status" value="1"/>
</dbReference>
<dbReference type="Proteomes" id="UP000215453">
    <property type="component" value="Chromosome 4"/>
</dbReference>
<dbReference type="InterPro" id="IPR000432">
    <property type="entry name" value="DNA_mismatch_repair_MutS_C"/>
</dbReference>
<keyword evidence="4" id="KW-0067">ATP-binding</keyword>
<reference evidence="9 10" key="1">
    <citation type="submission" date="2016-10" db="EMBL/GenBank/DDBJ databases">
        <authorList>
            <person name="Varghese N."/>
        </authorList>
    </citation>
    <scope>NUCLEOTIDE SEQUENCE [LARGE SCALE GENOMIC DNA]</scope>
</reference>
<comment type="similarity">
    <text evidence="1">Belongs to the DNA mismatch repair MutS family.</text>
</comment>
<organism evidence="9 10">
    <name type="scientific">Zymoseptoria tritici ST99CH_1A5</name>
    <dbReference type="NCBI Taxonomy" id="1276529"/>
    <lineage>
        <taxon>Eukaryota</taxon>
        <taxon>Fungi</taxon>
        <taxon>Dikarya</taxon>
        <taxon>Ascomycota</taxon>
        <taxon>Pezizomycotina</taxon>
        <taxon>Dothideomycetes</taxon>
        <taxon>Dothideomycetidae</taxon>
        <taxon>Mycosphaerellales</taxon>
        <taxon>Mycosphaerellaceae</taxon>
        <taxon>Zymoseptoria</taxon>
    </lineage>
</organism>
<dbReference type="SUPFAM" id="SSF52540">
    <property type="entry name" value="P-loop containing nucleoside triphosphate hydrolases"/>
    <property type="match status" value="1"/>
</dbReference>
<keyword evidence="2" id="KW-0547">Nucleotide-binding</keyword>
<evidence type="ECO:0000256" key="2">
    <source>
        <dbReference type="ARBA" id="ARBA00022741"/>
    </source>
</evidence>
<accession>A0A1Y6LNB2</accession>
<dbReference type="SMART" id="SM00534">
    <property type="entry name" value="MUTSac"/>
    <property type="match status" value="1"/>
</dbReference>
<dbReference type="GO" id="GO:0043504">
    <property type="term" value="P:mitochondrial DNA repair"/>
    <property type="evidence" value="ECO:0007669"/>
    <property type="project" value="TreeGrafter"/>
</dbReference>
<dbReference type="GO" id="GO:0005524">
    <property type="term" value="F:ATP binding"/>
    <property type="evidence" value="ECO:0007669"/>
    <property type="project" value="UniProtKB-KW"/>
</dbReference>
<dbReference type="EMBL" id="LT882679">
    <property type="protein sequence ID" value="SMY24051.1"/>
    <property type="molecule type" value="Genomic_DNA"/>
</dbReference>
<dbReference type="SUPFAM" id="SSF48334">
    <property type="entry name" value="DNA repair protein MutS, domain III"/>
    <property type="match status" value="1"/>
</dbReference>
<dbReference type="AlphaFoldDB" id="A0A1Y6LNB2"/>
<dbReference type="GO" id="GO:0005634">
    <property type="term" value="C:nucleus"/>
    <property type="evidence" value="ECO:0007669"/>
    <property type="project" value="TreeGrafter"/>
</dbReference>
<feature type="domain" description="DNA mismatch repair proteins mutS family" evidence="8">
    <location>
        <begin position="865"/>
        <end position="881"/>
    </location>
</feature>
<dbReference type="SMART" id="SM00533">
    <property type="entry name" value="MUTSd"/>
    <property type="match status" value="1"/>
</dbReference>
<dbReference type="InterPro" id="IPR007860">
    <property type="entry name" value="DNA_mmatch_repair_MutS_con_dom"/>
</dbReference>
<dbReference type="InterPro" id="IPR036187">
    <property type="entry name" value="DNA_mismatch_repair_MutS_sf"/>
</dbReference>
<dbReference type="GO" id="GO:0006298">
    <property type="term" value="P:mismatch repair"/>
    <property type="evidence" value="ECO:0007669"/>
    <property type="project" value="InterPro"/>
</dbReference>
<dbReference type="GO" id="GO:0030983">
    <property type="term" value="F:mismatched DNA binding"/>
    <property type="evidence" value="ECO:0007669"/>
    <property type="project" value="InterPro"/>
</dbReference>
<dbReference type="Pfam" id="PF01624">
    <property type="entry name" value="MutS_I"/>
    <property type="match status" value="1"/>
</dbReference>
<dbReference type="Gene3D" id="1.10.1420.10">
    <property type="match status" value="3"/>
</dbReference>
<evidence type="ECO:0000256" key="3">
    <source>
        <dbReference type="ARBA" id="ARBA00022763"/>
    </source>
</evidence>
<evidence type="ECO:0000256" key="6">
    <source>
        <dbReference type="ARBA" id="ARBA00023204"/>
    </source>
</evidence>
<evidence type="ECO:0000256" key="1">
    <source>
        <dbReference type="ARBA" id="ARBA00006271"/>
    </source>
</evidence>
<dbReference type="GO" id="GO:0005739">
    <property type="term" value="C:mitochondrion"/>
    <property type="evidence" value="ECO:0007669"/>
    <property type="project" value="TreeGrafter"/>
</dbReference>
<dbReference type="InterPro" id="IPR045076">
    <property type="entry name" value="MutS"/>
</dbReference>
<dbReference type="InterPro" id="IPR007696">
    <property type="entry name" value="DNA_mismatch_repair_MutS_core"/>
</dbReference>
<proteinExistence type="inferred from homology"/>
<dbReference type="InterPro" id="IPR007695">
    <property type="entry name" value="DNA_mismatch_repair_MutS-lik_N"/>
</dbReference>